<sequence length="746" mass="83005">MNRFSVVLQNAFDALAPPAPLHEDFVYHWKRLMKHYLDVATTSKVAIEMTNIPAHLDQLEKILLKEDANPAEDGSTGPCLEYLLRHNLLDLLATLAVSDDPPGMRQYVLRFITNTLTHLQAPILAHNAVFPSLQRTIEMCNGHCPTASEMDEIKYLFALTAQLRKHPHLVYVYTSQWEPRERRTSECSTASNHSSSSLKTLTSAANIGPANSSPPPNNPLFRPLVSPALAEEPKLVPVEVETPALPLAPPQPLPPEPDTAQPQFPLLNALISYINSADSAVRVKTCQAIMLVTSVPDDRFAQLIAQHSPLCESLAIKLTAQYLEIPPDTDPNNVDDMHATWGLDTPIPLEVEESCEGCRQAATFLGWLDFCDQVAVEGRASIGMALAQSVRELFLEQEFDPELLPNSLVLALLTKCFKVVASTHLIKEMSEWLVGESRAPELPGVVTCRTRHALLDICSHGDPAVSLEALRLFEVVLEKNIEHVIHCLLLTYVEGRGYYDNTLSPNHIESWSDEEDERERHRESPDADSNGIISRTMAPSHIDKIIYSFLNVLPPVLRSAPSAETGGYHQYVSESQRQYSLVVAACAGFSWPVEAVSDDNLSSDSRPESDARQFYEGPFLRMIFNRIRDLPNQAYEVNLQLTAVISRLALLPHPYLHEYLLNTGVPRRPDTDCLLAALGDTAAQLHAQVTGLPGYKGLLQETRHRLLGHTQDKREEYCSLLESVVVLEEVCKELAAIAFVKFHHAT</sequence>
<dbReference type="PANTHER" id="PTHR21705:SF12">
    <property type="entry name" value="FHF COMPLEX SUBUNIT HOOK-INTERACTING PROTEIN C-TERMINAL DOMAIN-CONTAINING PROTEIN"/>
    <property type="match status" value="1"/>
</dbReference>
<evidence type="ECO:0000256" key="2">
    <source>
        <dbReference type="SAM" id="MobiDB-lite"/>
    </source>
</evidence>
<feature type="region of interest" description="Disordered" evidence="2">
    <location>
        <begin position="204"/>
        <end position="224"/>
    </location>
</feature>
<dbReference type="InterPro" id="IPR019384">
    <property type="entry name" value="FHIP"/>
</dbReference>
<dbReference type="PANTHER" id="PTHR21705">
    <property type="entry name" value="RAI16 PROTEIN-RELATED"/>
    <property type="match status" value="1"/>
</dbReference>
<dbReference type="InterPro" id="IPR045668">
    <property type="entry name" value="FHIP_KELAA_motif"/>
</dbReference>
<dbReference type="EMBL" id="GEBQ01030347">
    <property type="protein sequence ID" value="JAT09630.1"/>
    <property type="molecule type" value="Transcribed_RNA"/>
</dbReference>
<organism evidence="4">
    <name type="scientific">Graphocephala atropunctata</name>
    <dbReference type="NCBI Taxonomy" id="36148"/>
    <lineage>
        <taxon>Eukaryota</taxon>
        <taxon>Metazoa</taxon>
        <taxon>Ecdysozoa</taxon>
        <taxon>Arthropoda</taxon>
        <taxon>Hexapoda</taxon>
        <taxon>Insecta</taxon>
        <taxon>Pterygota</taxon>
        <taxon>Neoptera</taxon>
        <taxon>Paraneoptera</taxon>
        <taxon>Hemiptera</taxon>
        <taxon>Auchenorrhyncha</taxon>
        <taxon>Membracoidea</taxon>
        <taxon>Cicadellidae</taxon>
        <taxon>Cicadellinae</taxon>
        <taxon>Cicadellini</taxon>
        <taxon>Graphocephala</taxon>
    </lineage>
</organism>
<evidence type="ECO:0000256" key="1">
    <source>
        <dbReference type="ARBA" id="ARBA00024336"/>
    </source>
</evidence>
<name>A0A1B6KDU8_9HEMI</name>
<reference evidence="4" key="1">
    <citation type="submission" date="2015-11" db="EMBL/GenBank/DDBJ databases">
        <title>De novo transcriptome assembly of four potential Pierce s Disease insect vectors from Arizona vineyards.</title>
        <authorList>
            <person name="Tassone E.E."/>
        </authorList>
    </citation>
    <scope>NUCLEOTIDE SEQUENCE</scope>
</reference>
<gene>
    <name evidence="4" type="ORF">g.37001</name>
</gene>
<proteinExistence type="inferred from homology"/>
<dbReference type="Pfam" id="PF10257">
    <property type="entry name" value="RAI16-like"/>
    <property type="match status" value="1"/>
</dbReference>
<evidence type="ECO:0000259" key="3">
    <source>
        <dbReference type="Pfam" id="PF19314"/>
    </source>
</evidence>
<accession>A0A1B6KDU8</accession>
<feature type="region of interest" description="Disordered" evidence="2">
    <location>
        <begin position="510"/>
        <end position="533"/>
    </location>
</feature>
<feature type="domain" description="FHF complex subunit HOOK-interacting protein C-terminal" evidence="3">
    <location>
        <begin position="616"/>
        <end position="708"/>
    </location>
</feature>
<dbReference type="SUPFAM" id="SSF48371">
    <property type="entry name" value="ARM repeat"/>
    <property type="match status" value="1"/>
</dbReference>
<dbReference type="AlphaFoldDB" id="A0A1B6KDU8"/>
<comment type="similarity">
    <text evidence="1">Belongs to the FHIP family.</text>
</comment>
<evidence type="ECO:0000313" key="4">
    <source>
        <dbReference type="EMBL" id="JAT09630.1"/>
    </source>
</evidence>
<protein>
    <recommendedName>
        <fullName evidence="3">FHF complex subunit HOOK-interacting protein C-terminal domain-containing protein</fullName>
    </recommendedName>
</protein>
<dbReference type="InterPro" id="IPR045669">
    <property type="entry name" value="FHIP_C"/>
</dbReference>
<dbReference type="Pfam" id="PF19314">
    <property type="entry name" value="DUF5917"/>
    <property type="match status" value="1"/>
</dbReference>
<dbReference type="Pfam" id="PF19311">
    <property type="entry name" value="KELAA"/>
    <property type="match status" value="1"/>
</dbReference>
<dbReference type="InterPro" id="IPR016024">
    <property type="entry name" value="ARM-type_fold"/>
</dbReference>